<protein>
    <submittedName>
        <fullName evidence="2">Uncharacterized protein</fullName>
    </submittedName>
</protein>
<keyword evidence="3" id="KW-1185">Reference proteome</keyword>
<feature type="compositionally biased region" description="Polar residues" evidence="1">
    <location>
        <begin position="713"/>
        <end position="725"/>
    </location>
</feature>
<gene>
    <name evidence="2" type="ORF">CVT26_002990</name>
</gene>
<feature type="compositionally biased region" description="Low complexity" evidence="1">
    <location>
        <begin position="726"/>
        <end position="751"/>
    </location>
</feature>
<feature type="compositionally biased region" description="Basic and acidic residues" evidence="1">
    <location>
        <begin position="663"/>
        <end position="674"/>
    </location>
</feature>
<accession>A0A409Y4E5</accession>
<dbReference type="EMBL" id="NHYE01001167">
    <property type="protein sequence ID" value="PPQ97914.1"/>
    <property type="molecule type" value="Genomic_DNA"/>
</dbReference>
<organism evidence="2 3">
    <name type="scientific">Gymnopilus dilepis</name>
    <dbReference type="NCBI Taxonomy" id="231916"/>
    <lineage>
        <taxon>Eukaryota</taxon>
        <taxon>Fungi</taxon>
        <taxon>Dikarya</taxon>
        <taxon>Basidiomycota</taxon>
        <taxon>Agaricomycotina</taxon>
        <taxon>Agaricomycetes</taxon>
        <taxon>Agaricomycetidae</taxon>
        <taxon>Agaricales</taxon>
        <taxon>Agaricineae</taxon>
        <taxon>Hymenogastraceae</taxon>
        <taxon>Gymnopilus</taxon>
    </lineage>
</organism>
<dbReference type="AlphaFoldDB" id="A0A409Y4E5"/>
<feature type="region of interest" description="Disordered" evidence="1">
    <location>
        <begin position="48"/>
        <end position="84"/>
    </location>
</feature>
<feature type="compositionally biased region" description="Polar residues" evidence="1">
    <location>
        <begin position="536"/>
        <end position="546"/>
    </location>
</feature>
<proteinExistence type="predicted"/>
<feature type="compositionally biased region" description="Acidic residues" evidence="1">
    <location>
        <begin position="51"/>
        <end position="82"/>
    </location>
</feature>
<feature type="compositionally biased region" description="Low complexity" evidence="1">
    <location>
        <begin position="506"/>
        <end position="517"/>
    </location>
</feature>
<feature type="compositionally biased region" description="Basic and acidic residues" evidence="1">
    <location>
        <begin position="414"/>
        <end position="470"/>
    </location>
</feature>
<comment type="caution">
    <text evidence="2">The sequence shown here is derived from an EMBL/GenBank/DDBJ whole genome shotgun (WGS) entry which is preliminary data.</text>
</comment>
<feature type="compositionally biased region" description="Low complexity" evidence="1">
    <location>
        <begin position="547"/>
        <end position="565"/>
    </location>
</feature>
<evidence type="ECO:0000313" key="3">
    <source>
        <dbReference type="Proteomes" id="UP000284706"/>
    </source>
</evidence>
<dbReference type="Proteomes" id="UP000284706">
    <property type="component" value="Unassembled WGS sequence"/>
</dbReference>
<feature type="compositionally biased region" description="Acidic residues" evidence="1">
    <location>
        <begin position="485"/>
        <end position="494"/>
    </location>
</feature>
<evidence type="ECO:0000313" key="2">
    <source>
        <dbReference type="EMBL" id="PPQ97914.1"/>
    </source>
</evidence>
<dbReference type="STRING" id="231916.A0A409Y4E5"/>
<sequence length="913" mass="99746">MPNPGIFHGLRLEFLVGEMAGYSAAVANGTKDDFTKNVLRRFFKRFPPELPADEEPSEDDLAEVDDSLPDEDLEAPDPQDYAEDQRGYNKALKEYEARQDEVLLRSAQIVRWFAYRHSKPSAFKADAKLKTTDTSDPLFVMTCRLLGKSCKKPRKPIAYNLWAKAKANKPAIEKAIAALPKDPSRKRHNVAAVVQLKKDLFDKEPGKTRRKFEELASAKHKQLVAEWEANLSRPASKDPVAQQMCIDGVTSFMQPILDLVVEYTGLRGMLLLGGNEPAAQQLNVIGIHSGFTKGPVKMNFAEAEPKKFYGQVIPAFSDFLRKCYTLQDIKDSAISVDVAPLLSVIGSKEVTYCAATGDAYSVSRSSLNPTSTPPEAPATTKKALKTGTGKKGRKPSEPDAAEGGQDTQATQKRPQKESPTGEKRDGGAKSSDKRREKAGTAAKDHPRKESSMPRREKAATSKEAHPSNERSRKRKLLQPSSSDEQVTDDEDDSDSVSKVLSRESSRNPWSSSPQASRKISHSSRSKSSTSPVAHSDASSPGTNNLQSESSTPAANSPSASSTPVLSSPPPPSSPSPSENGASSFNSNHSRRRATYKASDCQSNESASRGVVKFGPPRRRRAQTTTDTPGAGDSTPVPAIATAAEESGEDNVRPSGTSRAGSKRRADDAHTVDRASKKHKKGLDKENEGRLRASNKRKSDVGLEHAAVKRRKPLNNNNEASEDVTTSMSSDLPASAPPALGSSPPSTTLPSLPALPPSCCTAIQRTREMVAGVRWGPEWHELITNWLQYESSRNFEGSSWLKATHRPSAVGEWIQRARNPYYRPEIDAEDFQDDFWKWWKVVQPEWRDMEAEAASRSVEGDWCSLDKAGKNGLSSVVAALFFWGSGAGCDKTAGSSWIEAVEDVSWVLEQLRSC</sequence>
<reference evidence="2 3" key="1">
    <citation type="journal article" date="2018" name="Evol. Lett.">
        <title>Horizontal gene cluster transfer increased hallucinogenic mushroom diversity.</title>
        <authorList>
            <person name="Reynolds H.T."/>
            <person name="Vijayakumar V."/>
            <person name="Gluck-Thaler E."/>
            <person name="Korotkin H.B."/>
            <person name="Matheny P.B."/>
            <person name="Slot J.C."/>
        </authorList>
    </citation>
    <scope>NUCLEOTIDE SEQUENCE [LARGE SCALE GENOMIC DNA]</scope>
    <source>
        <strain evidence="2 3">SRW20</strain>
    </source>
</reference>
<name>A0A409Y4E5_9AGAR</name>
<feature type="compositionally biased region" description="Polar residues" evidence="1">
    <location>
        <begin position="578"/>
        <end position="587"/>
    </location>
</feature>
<feature type="region of interest" description="Disordered" evidence="1">
    <location>
        <begin position="362"/>
        <end position="751"/>
    </location>
</feature>
<feature type="compositionally biased region" description="Basic residues" evidence="1">
    <location>
        <begin position="382"/>
        <end position="393"/>
    </location>
</feature>
<dbReference type="InParanoid" id="A0A409Y4E5"/>
<evidence type="ECO:0000256" key="1">
    <source>
        <dbReference type="SAM" id="MobiDB-lite"/>
    </source>
</evidence>
<feature type="compositionally biased region" description="Basic and acidic residues" evidence="1">
    <location>
        <begin position="682"/>
        <end position="706"/>
    </location>
</feature>
<dbReference type="OrthoDB" id="3066350at2759"/>